<protein>
    <submittedName>
        <fullName evidence="1">Uncharacterized protein</fullName>
    </submittedName>
</protein>
<proteinExistence type="predicted"/>
<comment type="caution">
    <text evidence="1">The sequence shown here is derived from an EMBL/GenBank/DDBJ whole genome shotgun (WGS) entry which is preliminary data.</text>
</comment>
<reference evidence="1" key="1">
    <citation type="submission" date="2016-10" db="EMBL/GenBank/DDBJ databases">
        <title>Sequence of Gallionella enrichment culture.</title>
        <authorList>
            <person name="Poehlein A."/>
            <person name="Muehling M."/>
            <person name="Daniel R."/>
        </authorList>
    </citation>
    <scope>NUCLEOTIDE SEQUENCE</scope>
</reference>
<dbReference type="EMBL" id="MLJW01008017">
    <property type="protein sequence ID" value="OIQ64563.1"/>
    <property type="molecule type" value="Genomic_DNA"/>
</dbReference>
<name>A0A1J5PH23_9ZZZZ</name>
<organism evidence="1">
    <name type="scientific">mine drainage metagenome</name>
    <dbReference type="NCBI Taxonomy" id="410659"/>
    <lineage>
        <taxon>unclassified sequences</taxon>
        <taxon>metagenomes</taxon>
        <taxon>ecological metagenomes</taxon>
    </lineage>
</organism>
<dbReference type="AlphaFoldDB" id="A0A1J5PH23"/>
<accession>A0A1J5PH23</accession>
<evidence type="ECO:0000313" key="1">
    <source>
        <dbReference type="EMBL" id="OIQ64563.1"/>
    </source>
</evidence>
<gene>
    <name evidence="1" type="ORF">GALL_538840</name>
</gene>
<sequence>MRASDDGNDVAPLQAGVRQDRDIGRGCSSGDLSQENAARCRRLCDLDQRLSVHVLAGHIDVDTFRRHRQQFAIVDFFRCRANQVHQHVAPAGHRHDVAGLDHEIAGRFDYLAAPSDALQEYPLSGKQCLGCLHRPAHSLSSLPDTKRA</sequence>